<dbReference type="Proteomes" id="UP000654075">
    <property type="component" value="Unassembled WGS sequence"/>
</dbReference>
<comment type="caution">
    <text evidence="2">The sequence shown here is derived from an EMBL/GenBank/DDBJ whole genome shotgun (WGS) entry which is preliminary data.</text>
</comment>
<feature type="region of interest" description="Disordered" evidence="1">
    <location>
        <begin position="65"/>
        <end position="85"/>
    </location>
</feature>
<organism evidence="2 3">
    <name type="scientific">Polarella glacialis</name>
    <name type="common">Dinoflagellate</name>
    <dbReference type="NCBI Taxonomy" id="89957"/>
    <lineage>
        <taxon>Eukaryota</taxon>
        <taxon>Sar</taxon>
        <taxon>Alveolata</taxon>
        <taxon>Dinophyceae</taxon>
        <taxon>Suessiales</taxon>
        <taxon>Suessiaceae</taxon>
        <taxon>Polarella</taxon>
    </lineage>
</organism>
<evidence type="ECO:0000313" key="2">
    <source>
        <dbReference type="EMBL" id="CAE8587721.1"/>
    </source>
</evidence>
<accession>A0A813DMJ8</accession>
<name>A0A813DMJ8_POLGL</name>
<keyword evidence="3" id="KW-1185">Reference proteome</keyword>
<evidence type="ECO:0000256" key="1">
    <source>
        <dbReference type="SAM" id="MobiDB-lite"/>
    </source>
</evidence>
<protein>
    <submittedName>
        <fullName evidence="2">Uncharacterized protein</fullName>
    </submittedName>
</protein>
<reference evidence="2" key="1">
    <citation type="submission" date="2021-02" db="EMBL/GenBank/DDBJ databases">
        <authorList>
            <person name="Dougan E. K."/>
            <person name="Rhodes N."/>
            <person name="Thang M."/>
            <person name="Chan C."/>
        </authorList>
    </citation>
    <scope>NUCLEOTIDE SEQUENCE</scope>
</reference>
<dbReference type="AlphaFoldDB" id="A0A813DMJ8"/>
<evidence type="ECO:0000313" key="3">
    <source>
        <dbReference type="Proteomes" id="UP000654075"/>
    </source>
</evidence>
<proteinExistence type="predicted"/>
<gene>
    <name evidence="2" type="ORF">PGLA1383_LOCUS6553</name>
</gene>
<dbReference type="EMBL" id="CAJNNV010002728">
    <property type="protein sequence ID" value="CAE8587721.1"/>
    <property type="molecule type" value="Genomic_DNA"/>
</dbReference>
<sequence length="146" mass="15926">PKLKRADAVEPKVVPAPTQRKFFTIAFLKGRAKFLGAGKDAIDRCIEKSELVELIHRLWLTAPVPAPVKSSPKRKREDKAEPKVVPPSKQKFVNVAVLKGRAKSLGAGKDEIDRCIEKHELVELVSALAASAKSSDKKKAKLPTAA</sequence>
<feature type="non-terminal residue" evidence="2">
    <location>
        <position position="146"/>
    </location>
</feature>